<evidence type="ECO:0000256" key="1">
    <source>
        <dbReference type="SAM" id="SignalP"/>
    </source>
</evidence>
<proteinExistence type="predicted"/>
<feature type="signal peptide" evidence="1">
    <location>
        <begin position="1"/>
        <end position="20"/>
    </location>
</feature>
<sequence>MKFGSSILLALAAVTTSVSGFAPSSSKATLSSTALHQSSYNPMGQSYQMPPAPGGPMGGEFFPLDIPMKRIEGGGTVRTWDIPPETERLQYVVETNGRPLKCKVELWEGPIRLLHMMDINLEDGNQTPFKAMLAFPKGQKALKISTTGSHEFPAIFGAEVPSFQRTKELAAFQQDVWDSNPKHTMQGTVSEGGLGAVKAFPIPDNVESVQIMWWSKDTGKRATKSKVEVLQGPNSIRQVYDLHCEGSTQPYHAVIETPGTGWTIRMWSKAPLEYPHEIVVEPYKVSDAGDSLLANNRLWWE</sequence>
<name>A0A9K3LPV9_9STRA</name>
<evidence type="ECO:0000313" key="3">
    <source>
        <dbReference type="Proteomes" id="UP000693970"/>
    </source>
</evidence>
<keyword evidence="1" id="KW-0732">Signal</keyword>
<keyword evidence="3" id="KW-1185">Reference proteome</keyword>
<gene>
    <name evidence="2" type="ORF">IV203_028439</name>
</gene>
<comment type="caution">
    <text evidence="2">The sequence shown here is derived from an EMBL/GenBank/DDBJ whole genome shotgun (WGS) entry which is preliminary data.</text>
</comment>
<organism evidence="2 3">
    <name type="scientific">Nitzschia inconspicua</name>
    <dbReference type="NCBI Taxonomy" id="303405"/>
    <lineage>
        <taxon>Eukaryota</taxon>
        <taxon>Sar</taxon>
        <taxon>Stramenopiles</taxon>
        <taxon>Ochrophyta</taxon>
        <taxon>Bacillariophyta</taxon>
        <taxon>Bacillariophyceae</taxon>
        <taxon>Bacillariophycidae</taxon>
        <taxon>Bacillariales</taxon>
        <taxon>Bacillariaceae</taxon>
        <taxon>Nitzschia</taxon>
    </lineage>
</organism>
<reference evidence="2" key="1">
    <citation type="journal article" date="2021" name="Sci. Rep.">
        <title>Diploid genomic architecture of Nitzschia inconspicua, an elite biomass production diatom.</title>
        <authorList>
            <person name="Oliver A."/>
            <person name="Podell S."/>
            <person name="Pinowska A."/>
            <person name="Traller J.C."/>
            <person name="Smith S.R."/>
            <person name="McClure R."/>
            <person name="Beliaev A."/>
            <person name="Bohutskyi P."/>
            <person name="Hill E.A."/>
            <person name="Rabines A."/>
            <person name="Zheng H."/>
            <person name="Allen L.Z."/>
            <person name="Kuo A."/>
            <person name="Grigoriev I.V."/>
            <person name="Allen A.E."/>
            <person name="Hazlebeck D."/>
            <person name="Allen E.E."/>
        </authorList>
    </citation>
    <scope>NUCLEOTIDE SEQUENCE</scope>
    <source>
        <strain evidence="2">Hildebrandi</strain>
    </source>
</reference>
<dbReference type="Pfam" id="PF25192">
    <property type="entry name" value="DiatomPyrShell"/>
    <property type="match status" value="1"/>
</dbReference>
<dbReference type="InterPro" id="IPR057491">
    <property type="entry name" value="DiatomPyrShell"/>
</dbReference>
<dbReference type="AlphaFoldDB" id="A0A9K3LPV9"/>
<dbReference type="EMBL" id="JAGRRH010000007">
    <property type="protein sequence ID" value="KAG7365769.1"/>
    <property type="molecule type" value="Genomic_DNA"/>
</dbReference>
<reference evidence="2" key="2">
    <citation type="submission" date="2021-04" db="EMBL/GenBank/DDBJ databases">
        <authorList>
            <person name="Podell S."/>
        </authorList>
    </citation>
    <scope>NUCLEOTIDE SEQUENCE</scope>
    <source>
        <strain evidence="2">Hildebrandi</strain>
    </source>
</reference>
<protein>
    <submittedName>
        <fullName evidence="2">Uncharacterized protein</fullName>
    </submittedName>
</protein>
<evidence type="ECO:0000313" key="2">
    <source>
        <dbReference type="EMBL" id="KAG7365769.1"/>
    </source>
</evidence>
<accession>A0A9K3LPV9</accession>
<feature type="chain" id="PRO_5039895318" evidence="1">
    <location>
        <begin position="21"/>
        <end position="301"/>
    </location>
</feature>
<dbReference type="Proteomes" id="UP000693970">
    <property type="component" value="Unassembled WGS sequence"/>
</dbReference>
<dbReference type="OrthoDB" id="36500at2759"/>